<keyword evidence="14 16" id="KW-0961">Cell wall biogenesis/degradation</keyword>
<evidence type="ECO:0000259" key="17">
    <source>
        <dbReference type="PROSITE" id="PS51387"/>
    </source>
</evidence>
<dbReference type="InterPro" id="IPR003170">
    <property type="entry name" value="MurB"/>
</dbReference>
<evidence type="ECO:0000313" key="18">
    <source>
        <dbReference type="EMBL" id="MCM1988443.1"/>
    </source>
</evidence>
<dbReference type="InterPro" id="IPR016169">
    <property type="entry name" value="FAD-bd_PCMH_sub2"/>
</dbReference>
<comment type="caution">
    <text evidence="18">The sequence shown here is derived from an EMBL/GenBank/DDBJ whole genome shotgun (WGS) entry which is preliminary data.</text>
</comment>
<feature type="domain" description="FAD-binding PCMH-type" evidence="17">
    <location>
        <begin position="38"/>
        <end position="202"/>
    </location>
</feature>
<evidence type="ECO:0000256" key="16">
    <source>
        <dbReference type="HAMAP-Rule" id="MF_00037"/>
    </source>
</evidence>
<evidence type="ECO:0000256" key="6">
    <source>
        <dbReference type="ARBA" id="ARBA00022618"/>
    </source>
</evidence>
<evidence type="ECO:0000256" key="8">
    <source>
        <dbReference type="ARBA" id="ARBA00022827"/>
    </source>
</evidence>
<keyword evidence="11 16" id="KW-0573">Peptidoglycan synthesis</keyword>
<comment type="subcellular location">
    <subcellularLocation>
        <location evidence="3 16">Cytoplasm</location>
    </subcellularLocation>
</comment>
<dbReference type="Proteomes" id="UP001056429">
    <property type="component" value="Unassembled WGS sequence"/>
</dbReference>
<keyword evidence="19" id="KW-1185">Reference proteome</keyword>
<evidence type="ECO:0000256" key="4">
    <source>
        <dbReference type="ARBA" id="ARBA00004752"/>
    </source>
</evidence>
<evidence type="ECO:0000256" key="14">
    <source>
        <dbReference type="ARBA" id="ARBA00023316"/>
    </source>
</evidence>
<dbReference type="SUPFAM" id="SSF56194">
    <property type="entry name" value="Uridine diphospho-N-Acetylenolpyruvylglucosamine reductase, MurB, C-terminal domain"/>
    <property type="match status" value="1"/>
</dbReference>
<comment type="pathway">
    <text evidence="4 16">Cell wall biogenesis; peptidoglycan biosynthesis.</text>
</comment>
<keyword evidence="9 16" id="KW-0521">NADP</keyword>
<dbReference type="InterPro" id="IPR036318">
    <property type="entry name" value="FAD-bd_PCMH-like_sf"/>
</dbReference>
<accession>A0A9J6NW00</accession>
<comment type="function">
    <text evidence="2 16">Cell wall formation.</text>
</comment>
<dbReference type="EMBL" id="JAGSOJ010000001">
    <property type="protein sequence ID" value="MCM1988443.1"/>
    <property type="molecule type" value="Genomic_DNA"/>
</dbReference>
<keyword evidence="12 16" id="KW-0560">Oxidoreductase</keyword>
<evidence type="ECO:0000256" key="11">
    <source>
        <dbReference type="ARBA" id="ARBA00022984"/>
    </source>
</evidence>
<evidence type="ECO:0000256" key="7">
    <source>
        <dbReference type="ARBA" id="ARBA00022630"/>
    </source>
</evidence>
<dbReference type="GO" id="GO:0005829">
    <property type="term" value="C:cytosol"/>
    <property type="evidence" value="ECO:0007669"/>
    <property type="project" value="TreeGrafter"/>
</dbReference>
<dbReference type="InterPro" id="IPR006094">
    <property type="entry name" value="Oxid_FAD_bind_N"/>
</dbReference>
<dbReference type="PANTHER" id="PTHR21071:SF4">
    <property type="entry name" value="UDP-N-ACETYLENOLPYRUVOYLGLUCOSAMINE REDUCTASE"/>
    <property type="match status" value="1"/>
</dbReference>
<comment type="similarity">
    <text evidence="16">Belongs to the MurB family.</text>
</comment>
<dbReference type="GO" id="GO:0008360">
    <property type="term" value="P:regulation of cell shape"/>
    <property type="evidence" value="ECO:0007669"/>
    <property type="project" value="UniProtKB-KW"/>
</dbReference>
<organism evidence="18 19">
    <name type="scientific">Oceanirhabdus seepicola</name>
    <dbReference type="NCBI Taxonomy" id="2828781"/>
    <lineage>
        <taxon>Bacteria</taxon>
        <taxon>Bacillati</taxon>
        <taxon>Bacillota</taxon>
        <taxon>Clostridia</taxon>
        <taxon>Eubacteriales</taxon>
        <taxon>Clostridiaceae</taxon>
        <taxon>Oceanirhabdus</taxon>
    </lineage>
</organism>
<name>A0A9J6NW00_9CLOT</name>
<comment type="catalytic activity">
    <reaction evidence="15 16">
        <text>UDP-N-acetyl-alpha-D-muramate + NADP(+) = UDP-N-acetyl-3-O-(1-carboxyvinyl)-alpha-D-glucosamine + NADPH + H(+)</text>
        <dbReference type="Rhea" id="RHEA:12248"/>
        <dbReference type="ChEBI" id="CHEBI:15378"/>
        <dbReference type="ChEBI" id="CHEBI:57783"/>
        <dbReference type="ChEBI" id="CHEBI:58349"/>
        <dbReference type="ChEBI" id="CHEBI:68483"/>
        <dbReference type="ChEBI" id="CHEBI:70757"/>
        <dbReference type="EC" id="1.3.1.98"/>
    </reaction>
</comment>
<dbReference type="PROSITE" id="PS51387">
    <property type="entry name" value="FAD_PCMH"/>
    <property type="match status" value="1"/>
</dbReference>
<sequence>MRCVVDNTLKFKEKLEEYLEDCELIINEPLKNHTTFKVGGTADLFAIPNNYEDIIRMIDFCKKNKMKYYVLGNGSNVLVRDAGYRGLIIKTSHLNEIKVQGKYVIAQCGAELKDVAKICTKHSLTGFEFACGIPGSIGGAIAMNAGAYDGEMKDIVEECVVIDDELKIKTLSREQLELSYRNSAIQKYGYIALEVKIKLDNGDNKNIKEKVEDLTNRREEKQPLDVQSAGSTFKRAPGHYTGKLIQDSGLKGYSIGGAQISNKHAGFVINKGDATANDILNLIGHIQKVVKENYDVELEPEVRIIGEE</sequence>
<dbReference type="GO" id="GO:0071555">
    <property type="term" value="P:cell wall organization"/>
    <property type="evidence" value="ECO:0007669"/>
    <property type="project" value="UniProtKB-KW"/>
</dbReference>
<evidence type="ECO:0000256" key="12">
    <source>
        <dbReference type="ARBA" id="ARBA00023002"/>
    </source>
</evidence>
<dbReference type="InterPro" id="IPR016167">
    <property type="entry name" value="FAD-bd_PCMH_sub1"/>
</dbReference>
<dbReference type="GO" id="GO:0008762">
    <property type="term" value="F:UDP-N-acetylmuramate dehydrogenase activity"/>
    <property type="evidence" value="ECO:0007669"/>
    <property type="project" value="UniProtKB-UniRule"/>
</dbReference>
<dbReference type="InterPro" id="IPR036635">
    <property type="entry name" value="MurB_C_sf"/>
</dbReference>
<protein>
    <recommendedName>
        <fullName evidence="16">UDP-N-acetylenolpyruvoylglucosamine reductase</fullName>
        <ecNumber evidence="16">1.3.1.98</ecNumber>
    </recommendedName>
    <alternativeName>
        <fullName evidence="16">UDP-N-acetylmuramate dehydrogenase</fullName>
    </alternativeName>
</protein>
<evidence type="ECO:0000256" key="5">
    <source>
        <dbReference type="ARBA" id="ARBA00022490"/>
    </source>
</evidence>
<dbReference type="EC" id="1.3.1.98" evidence="16"/>
<feature type="active site" description="Proton donor" evidence="16">
    <location>
        <position position="231"/>
    </location>
</feature>
<proteinExistence type="inferred from homology"/>
<dbReference type="NCBIfam" id="NF010480">
    <property type="entry name" value="PRK13905.1"/>
    <property type="match status" value="1"/>
</dbReference>
<dbReference type="Gene3D" id="3.30.465.10">
    <property type="match status" value="1"/>
</dbReference>
<keyword evidence="7 16" id="KW-0285">Flavoprotein</keyword>
<dbReference type="Pfam" id="PF02873">
    <property type="entry name" value="MurB_C"/>
    <property type="match status" value="1"/>
</dbReference>
<dbReference type="GO" id="GO:0071949">
    <property type="term" value="F:FAD binding"/>
    <property type="evidence" value="ECO:0007669"/>
    <property type="project" value="InterPro"/>
</dbReference>
<reference evidence="18" key="2">
    <citation type="submission" date="2021-04" db="EMBL/GenBank/DDBJ databases">
        <authorList>
            <person name="Dong X."/>
        </authorList>
    </citation>
    <scope>NUCLEOTIDE SEQUENCE</scope>
    <source>
        <strain evidence="18">ZWT</strain>
    </source>
</reference>
<feature type="active site" evidence="16">
    <location>
        <position position="181"/>
    </location>
</feature>
<dbReference type="SUPFAM" id="SSF56176">
    <property type="entry name" value="FAD-binding/transporter-associated domain-like"/>
    <property type="match status" value="1"/>
</dbReference>
<evidence type="ECO:0000256" key="10">
    <source>
        <dbReference type="ARBA" id="ARBA00022960"/>
    </source>
</evidence>
<dbReference type="HAMAP" id="MF_00037">
    <property type="entry name" value="MurB"/>
    <property type="match status" value="1"/>
</dbReference>
<dbReference type="Gene3D" id="3.90.78.10">
    <property type="entry name" value="UDP-N-acetylenolpyruvoylglucosamine reductase, C-terminal domain"/>
    <property type="match status" value="1"/>
</dbReference>
<comment type="cofactor">
    <cofactor evidence="1 16">
        <name>FAD</name>
        <dbReference type="ChEBI" id="CHEBI:57692"/>
    </cofactor>
</comment>
<feature type="active site" evidence="16">
    <location>
        <position position="301"/>
    </location>
</feature>
<evidence type="ECO:0000256" key="2">
    <source>
        <dbReference type="ARBA" id="ARBA00003921"/>
    </source>
</evidence>
<evidence type="ECO:0000256" key="13">
    <source>
        <dbReference type="ARBA" id="ARBA00023306"/>
    </source>
</evidence>
<dbReference type="AlphaFoldDB" id="A0A9J6NW00"/>
<gene>
    <name evidence="16 18" type="primary">murB</name>
    <name evidence="18" type="ORF">KDK92_01740</name>
</gene>
<evidence type="ECO:0000313" key="19">
    <source>
        <dbReference type="Proteomes" id="UP001056429"/>
    </source>
</evidence>
<dbReference type="Pfam" id="PF01565">
    <property type="entry name" value="FAD_binding_4"/>
    <property type="match status" value="1"/>
</dbReference>
<evidence type="ECO:0000256" key="9">
    <source>
        <dbReference type="ARBA" id="ARBA00022857"/>
    </source>
</evidence>
<keyword evidence="13 16" id="KW-0131">Cell cycle</keyword>
<reference evidence="18" key="1">
    <citation type="journal article" date="2021" name="mSystems">
        <title>Bacteria and Archaea Synergistically Convert Glycine Betaine to Biogenic Methane in the Formosa Cold Seep of the South China Sea.</title>
        <authorList>
            <person name="Li L."/>
            <person name="Zhang W."/>
            <person name="Zhang S."/>
            <person name="Song L."/>
            <person name="Sun Q."/>
            <person name="Zhang H."/>
            <person name="Xiang H."/>
            <person name="Dong X."/>
        </authorList>
    </citation>
    <scope>NUCLEOTIDE SEQUENCE</scope>
    <source>
        <strain evidence="18">ZWT</strain>
    </source>
</reference>
<keyword evidence="5 16" id="KW-0963">Cytoplasm</keyword>
<dbReference type="PANTHER" id="PTHR21071">
    <property type="entry name" value="UDP-N-ACETYLENOLPYRUVOYLGLUCOSAMINE REDUCTASE"/>
    <property type="match status" value="1"/>
</dbReference>
<keyword evidence="10 16" id="KW-0133">Cell shape</keyword>
<dbReference type="InterPro" id="IPR016166">
    <property type="entry name" value="FAD-bd_PCMH"/>
</dbReference>
<evidence type="ECO:0000256" key="15">
    <source>
        <dbReference type="ARBA" id="ARBA00048914"/>
    </source>
</evidence>
<dbReference type="GO" id="GO:0051301">
    <property type="term" value="P:cell division"/>
    <property type="evidence" value="ECO:0007669"/>
    <property type="project" value="UniProtKB-KW"/>
</dbReference>
<keyword evidence="8 16" id="KW-0274">FAD</keyword>
<dbReference type="InterPro" id="IPR011601">
    <property type="entry name" value="MurB_C"/>
</dbReference>
<keyword evidence="6 16" id="KW-0132">Cell division</keyword>
<dbReference type="GO" id="GO:0009252">
    <property type="term" value="P:peptidoglycan biosynthetic process"/>
    <property type="evidence" value="ECO:0007669"/>
    <property type="project" value="UniProtKB-UniRule"/>
</dbReference>
<evidence type="ECO:0000256" key="3">
    <source>
        <dbReference type="ARBA" id="ARBA00004496"/>
    </source>
</evidence>
<dbReference type="NCBIfam" id="TIGR00179">
    <property type="entry name" value="murB"/>
    <property type="match status" value="1"/>
</dbReference>
<dbReference type="Gene3D" id="3.30.43.10">
    <property type="entry name" value="Uridine Diphospho-n-acetylenolpyruvylglucosamine Reductase, domain 2"/>
    <property type="match status" value="1"/>
</dbReference>
<evidence type="ECO:0000256" key="1">
    <source>
        <dbReference type="ARBA" id="ARBA00001974"/>
    </source>
</evidence>